<keyword evidence="4" id="KW-1185">Reference proteome</keyword>
<dbReference type="InterPro" id="IPR000683">
    <property type="entry name" value="Gfo/Idh/MocA-like_OxRdtase_N"/>
</dbReference>
<dbReference type="PANTHER" id="PTHR43249:SF1">
    <property type="entry name" value="D-GLUCOSIDE 3-DEHYDROGENASE"/>
    <property type="match status" value="1"/>
</dbReference>
<dbReference type="PANTHER" id="PTHR43249">
    <property type="entry name" value="UDP-N-ACETYL-2-AMINO-2-DEOXY-D-GLUCURONATE OXIDASE"/>
    <property type="match status" value="1"/>
</dbReference>
<dbReference type="SUPFAM" id="SSF55347">
    <property type="entry name" value="Glyceraldehyde-3-phosphate dehydrogenase-like, C-terminal domain"/>
    <property type="match status" value="1"/>
</dbReference>
<evidence type="ECO:0008006" key="5">
    <source>
        <dbReference type="Google" id="ProtNLM"/>
    </source>
</evidence>
<evidence type="ECO:0000313" key="4">
    <source>
        <dbReference type="Proteomes" id="UP000644756"/>
    </source>
</evidence>
<reference evidence="3" key="2">
    <citation type="submission" date="2020-09" db="EMBL/GenBank/DDBJ databases">
        <authorList>
            <person name="Sun Q."/>
            <person name="Zhou Y."/>
        </authorList>
    </citation>
    <scope>NUCLEOTIDE SEQUENCE</scope>
    <source>
        <strain evidence="3">CGMCC 1.12987</strain>
    </source>
</reference>
<feature type="domain" description="GFO/IDH/MocA-like oxidoreductase" evidence="2">
    <location>
        <begin position="132"/>
        <end position="250"/>
    </location>
</feature>
<comment type="caution">
    <text evidence="3">The sequence shown here is derived from an EMBL/GenBank/DDBJ whole genome shotgun (WGS) entry which is preliminary data.</text>
</comment>
<organism evidence="3 4">
    <name type="scientific">Paenibacillus abyssi</name>
    <dbReference type="NCBI Taxonomy" id="1340531"/>
    <lineage>
        <taxon>Bacteria</taxon>
        <taxon>Bacillati</taxon>
        <taxon>Bacillota</taxon>
        <taxon>Bacilli</taxon>
        <taxon>Bacillales</taxon>
        <taxon>Paenibacillaceae</taxon>
        <taxon>Paenibacillus</taxon>
    </lineage>
</organism>
<dbReference type="Pfam" id="PF22725">
    <property type="entry name" value="GFO_IDH_MocA_C3"/>
    <property type="match status" value="1"/>
</dbReference>
<accession>A0A917FP89</accession>
<dbReference type="SUPFAM" id="SSF51735">
    <property type="entry name" value="NAD(P)-binding Rossmann-fold domains"/>
    <property type="match status" value="1"/>
</dbReference>
<dbReference type="Pfam" id="PF01408">
    <property type="entry name" value="GFO_IDH_MocA"/>
    <property type="match status" value="1"/>
</dbReference>
<dbReference type="GO" id="GO:0000166">
    <property type="term" value="F:nucleotide binding"/>
    <property type="evidence" value="ECO:0007669"/>
    <property type="project" value="InterPro"/>
</dbReference>
<sequence length="324" mass="35132">MTLHIGLIGTGWFAKMHGEMLAGMEGVTVSAICGSSKEKSDLMAGYFDGARGYSTVQDMLDAQKLDAVYVCVPPFAHGDIERELVERGIPFFVEKPLGVDLATPSKILKSIEEKQLLTSVGYHFRYMDSTAQAKRILEDRTIGMAVGRWMGNMPSVYWWRNLHSSGGQMVEQTTHIVDLLRYLLGEVTEVYAAYGQQVMHNKEEAVTVPDVGTVSMKLASGAVAAIVNTCILSEGFSSGLQIYTNGGTLELTGGALSDRSGERATEFKNVSNPYENENKAFLHAVRTGDSSGILSTYADAWRTQQVTVAANESAQSGLPVKLGV</sequence>
<protein>
    <recommendedName>
        <fullName evidence="5">Oxidoreductase</fullName>
    </recommendedName>
</protein>
<feature type="domain" description="Gfo/Idh/MocA-like oxidoreductase N-terminal" evidence="1">
    <location>
        <begin position="4"/>
        <end position="122"/>
    </location>
</feature>
<evidence type="ECO:0000259" key="2">
    <source>
        <dbReference type="Pfam" id="PF22725"/>
    </source>
</evidence>
<proteinExistence type="predicted"/>
<dbReference type="InterPro" id="IPR052515">
    <property type="entry name" value="Gfo/Idh/MocA_Oxidoreductase"/>
</dbReference>
<dbReference type="EMBL" id="BMGR01000003">
    <property type="protein sequence ID" value="GGF95526.1"/>
    <property type="molecule type" value="Genomic_DNA"/>
</dbReference>
<dbReference type="Gene3D" id="3.40.50.720">
    <property type="entry name" value="NAD(P)-binding Rossmann-like Domain"/>
    <property type="match status" value="1"/>
</dbReference>
<dbReference type="Gene3D" id="3.30.360.10">
    <property type="entry name" value="Dihydrodipicolinate Reductase, domain 2"/>
    <property type="match status" value="1"/>
</dbReference>
<dbReference type="AlphaFoldDB" id="A0A917FP89"/>
<dbReference type="InterPro" id="IPR055170">
    <property type="entry name" value="GFO_IDH_MocA-like_dom"/>
</dbReference>
<name>A0A917FP89_9BACL</name>
<gene>
    <name evidence="3" type="ORF">GCM10010916_11050</name>
</gene>
<dbReference type="Proteomes" id="UP000644756">
    <property type="component" value="Unassembled WGS sequence"/>
</dbReference>
<reference evidence="3" key="1">
    <citation type="journal article" date="2014" name="Int. J. Syst. Evol. Microbiol.">
        <title>Complete genome sequence of Corynebacterium casei LMG S-19264T (=DSM 44701T), isolated from a smear-ripened cheese.</title>
        <authorList>
            <consortium name="US DOE Joint Genome Institute (JGI-PGF)"/>
            <person name="Walter F."/>
            <person name="Albersmeier A."/>
            <person name="Kalinowski J."/>
            <person name="Ruckert C."/>
        </authorList>
    </citation>
    <scope>NUCLEOTIDE SEQUENCE</scope>
    <source>
        <strain evidence="3">CGMCC 1.12987</strain>
    </source>
</reference>
<dbReference type="RefSeq" id="WP_188529775.1">
    <property type="nucleotide sequence ID" value="NZ_BMGR01000003.1"/>
</dbReference>
<evidence type="ECO:0000259" key="1">
    <source>
        <dbReference type="Pfam" id="PF01408"/>
    </source>
</evidence>
<dbReference type="InterPro" id="IPR036291">
    <property type="entry name" value="NAD(P)-bd_dom_sf"/>
</dbReference>
<evidence type="ECO:0000313" key="3">
    <source>
        <dbReference type="EMBL" id="GGF95526.1"/>
    </source>
</evidence>